<protein>
    <submittedName>
        <fullName evidence="2">Pectin lyase fold</fullName>
    </submittedName>
</protein>
<dbReference type="Proteomes" id="UP000263928">
    <property type="component" value="Unassembled WGS sequence"/>
</dbReference>
<name>A0A383S8H9_9ACTN</name>
<evidence type="ECO:0000313" key="2">
    <source>
        <dbReference type="EMBL" id="SYZ34217.1"/>
    </source>
</evidence>
<gene>
    <name evidence="2" type="ORF">PROPAUS_2221</name>
</gene>
<sequence length="71" mass="7624">MSRIRVGSGMFGRSFAQAVAASKMGDELLLEEGVYTLGESIQLRDLRLTGTGDPSRTVINSTSPAEQRPPI</sequence>
<keyword evidence="3" id="KW-1185">Reference proteome</keyword>
<accession>A0A383S8H9</accession>
<evidence type="ECO:0000256" key="1">
    <source>
        <dbReference type="SAM" id="MobiDB-lite"/>
    </source>
</evidence>
<keyword evidence="2" id="KW-0456">Lyase</keyword>
<reference evidence="3" key="1">
    <citation type="submission" date="2018-08" db="EMBL/GenBank/DDBJ databases">
        <authorList>
            <person name="Hornung B."/>
        </authorList>
    </citation>
    <scope>NUCLEOTIDE SEQUENCE [LARGE SCALE GENOMIC DNA]</scope>
</reference>
<evidence type="ECO:0000313" key="3">
    <source>
        <dbReference type="Proteomes" id="UP000263928"/>
    </source>
</evidence>
<dbReference type="GO" id="GO:0016829">
    <property type="term" value="F:lyase activity"/>
    <property type="evidence" value="ECO:0007669"/>
    <property type="project" value="UniProtKB-KW"/>
</dbReference>
<dbReference type="RefSeq" id="WP_126464180.1">
    <property type="nucleotide sequence ID" value="NZ_LR134442.1"/>
</dbReference>
<feature type="compositionally biased region" description="Polar residues" evidence="1">
    <location>
        <begin position="52"/>
        <end position="65"/>
    </location>
</feature>
<feature type="region of interest" description="Disordered" evidence="1">
    <location>
        <begin position="48"/>
        <end position="71"/>
    </location>
</feature>
<organism evidence="2 3">
    <name type="scientific">Propionibacterium australiense</name>
    <dbReference type="NCBI Taxonomy" id="119981"/>
    <lineage>
        <taxon>Bacteria</taxon>
        <taxon>Bacillati</taxon>
        <taxon>Actinomycetota</taxon>
        <taxon>Actinomycetes</taxon>
        <taxon>Propionibacteriales</taxon>
        <taxon>Propionibacteriaceae</taxon>
        <taxon>Propionibacterium</taxon>
    </lineage>
</organism>
<dbReference type="OrthoDB" id="9806903at2"/>
<dbReference type="AlphaFoldDB" id="A0A383S8H9"/>
<proteinExistence type="predicted"/>
<dbReference type="EMBL" id="UNQJ01000020">
    <property type="protein sequence ID" value="SYZ34217.1"/>
    <property type="molecule type" value="Genomic_DNA"/>
</dbReference>